<dbReference type="InterPro" id="IPR000073">
    <property type="entry name" value="AB_hydrolase_1"/>
</dbReference>
<dbReference type="PANTHER" id="PTHR43194:SF2">
    <property type="entry name" value="PEROXISOMAL MEMBRANE PROTEIN LPX1"/>
    <property type="match status" value="1"/>
</dbReference>
<dbReference type="Gene3D" id="3.40.50.1820">
    <property type="entry name" value="alpha/beta hydrolase"/>
    <property type="match status" value="1"/>
</dbReference>
<keyword evidence="2" id="KW-0378">Hydrolase</keyword>
<sequence length="280" mass="29637">MGEWSSGYVEANGPRLHYTRTGGAKPPVVLAHGLSDDGLCWTPVAEALASEYDLVMVDARGHGRSDAPDQGYGPDTQATDLAGVITSLGLRRPAVLGHSMGASTALVLAGTRPDLPGAILLEDPPAWWAAHSEAPSDVEEWGVELRAWLAAIKRKTRVELIAAQRAASPGWDEAELDPWADAKARLGCQVIGAFDRRPDVGIDWPATLGRIACPALLITADSALGAGVTEENGDELRTLVPGLRVAHIPGAGHNVRRDRFAPFMGAVLPFLADWAASRPD</sequence>
<name>A0A6J4VEY7_9BACT</name>
<dbReference type="EMBL" id="CADCWG010000311">
    <property type="protein sequence ID" value="CAA9577350.1"/>
    <property type="molecule type" value="Genomic_DNA"/>
</dbReference>
<dbReference type="SUPFAM" id="SSF53474">
    <property type="entry name" value="alpha/beta-Hydrolases"/>
    <property type="match status" value="1"/>
</dbReference>
<reference evidence="2" key="1">
    <citation type="submission" date="2020-02" db="EMBL/GenBank/DDBJ databases">
        <authorList>
            <person name="Meier V. D."/>
        </authorList>
    </citation>
    <scope>NUCLEOTIDE SEQUENCE</scope>
    <source>
        <strain evidence="2">AVDCRST_MAG49</strain>
    </source>
</reference>
<protein>
    <submittedName>
        <fullName evidence="2">Hydrolase, alpha/beta fold family</fullName>
    </submittedName>
</protein>
<feature type="domain" description="AB hydrolase-1" evidence="1">
    <location>
        <begin position="28"/>
        <end position="255"/>
    </location>
</feature>
<dbReference type="GO" id="GO:0016787">
    <property type="term" value="F:hydrolase activity"/>
    <property type="evidence" value="ECO:0007669"/>
    <property type="project" value="UniProtKB-KW"/>
</dbReference>
<dbReference type="Pfam" id="PF12697">
    <property type="entry name" value="Abhydrolase_6"/>
    <property type="match status" value="1"/>
</dbReference>
<proteinExistence type="predicted"/>
<dbReference type="InterPro" id="IPR050228">
    <property type="entry name" value="Carboxylesterase_BioH"/>
</dbReference>
<accession>A0A6J4VEY7</accession>
<dbReference type="PANTHER" id="PTHR43194">
    <property type="entry name" value="HYDROLASE ALPHA/BETA FOLD FAMILY"/>
    <property type="match status" value="1"/>
</dbReference>
<gene>
    <name evidence="2" type="ORF">AVDCRST_MAG49-4387</name>
</gene>
<evidence type="ECO:0000259" key="1">
    <source>
        <dbReference type="Pfam" id="PF12697"/>
    </source>
</evidence>
<dbReference type="InterPro" id="IPR029058">
    <property type="entry name" value="AB_hydrolase_fold"/>
</dbReference>
<dbReference type="AlphaFoldDB" id="A0A6J4VEY7"/>
<evidence type="ECO:0000313" key="2">
    <source>
        <dbReference type="EMBL" id="CAA9577350.1"/>
    </source>
</evidence>
<organism evidence="2">
    <name type="scientific">uncultured Thermomicrobiales bacterium</name>
    <dbReference type="NCBI Taxonomy" id="1645740"/>
    <lineage>
        <taxon>Bacteria</taxon>
        <taxon>Pseudomonadati</taxon>
        <taxon>Thermomicrobiota</taxon>
        <taxon>Thermomicrobia</taxon>
        <taxon>Thermomicrobiales</taxon>
        <taxon>environmental samples</taxon>
    </lineage>
</organism>